<evidence type="ECO:0000259" key="11">
    <source>
        <dbReference type="Pfam" id="PF00725"/>
    </source>
</evidence>
<dbReference type="EMBL" id="DQAY01000071">
    <property type="protein sequence ID" value="HCO23850.1"/>
    <property type="molecule type" value="Genomic_DNA"/>
</dbReference>
<accession>A0A3D3R897</accession>
<dbReference type="GO" id="GO:0005737">
    <property type="term" value="C:cytoplasm"/>
    <property type="evidence" value="ECO:0007669"/>
    <property type="project" value="UniProtKB-SubCell"/>
</dbReference>
<reference evidence="13 14" key="1">
    <citation type="journal article" date="2018" name="Nat. Biotechnol.">
        <title>A standardized bacterial taxonomy based on genome phylogeny substantially revises the tree of life.</title>
        <authorList>
            <person name="Parks D.H."/>
            <person name="Chuvochina M."/>
            <person name="Waite D.W."/>
            <person name="Rinke C."/>
            <person name="Skarshewski A."/>
            <person name="Chaumeil P.A."/>
            <person name="Hugenholtz P."/>
        </authorList>
    </citation>
    <scope>NUCLEOTIDE SEQUENCE [LARGE SCALE GENOMIC DNA]</scope>
    <source>
        <strain evidence="13">UBA9375</strain>
    </source>
</reference>
<dbReference type="Gene3D" id="1.10.1040.10">
    <property type="entry name" value="N-(1-d-carboxylethyl)-l-norvaline Dehydrogenase, domain 2"/>
    <property type="match status" value="1"/>
</dbReference>
<dbReference type="SUPFAM" id="SSF51735">
    <property type="entry name" value="NAD(P)-binding Rossmann-fold domains"/>
    <property type="match status" value="1"/>
</dbReference>
<evidence type="ECO:0000256" key="8">
    <source>
        <dbReference type="ARBA" id="ARBA00038962"/>
    </source>
</evidence>
<gene>
    <name evidence="13" type="ORF">DIT97_12650</name>
</gene>
<name>A0A3D3R897_9PLAN</name>
<dbReference type="EC" id="1.1.1.45" evidence="8"/>
<dbReference type="PIRSF" id="PIRSF000105">
    <property type="entry name" value="HCDH"/>
    <property type="match status" value="1"/>
</dbReference>
<dbReference type="InterPro" id="IPR013328">
    <property type="entry name" value="6PGD_dom2"/>
</dbReference>
<dbReference type="GO" id="GO:0006631">
    <property type="term" value="P:fatty acid metabolic process"/>
    <property type="evidence" value="ECO:0007669"/>
    <property type="project" value="InterPro"/>
</dbReference>
<evidence type="ECO:0000256" key="9">
    <source>
        <dbReference type="ARBA" id="ARBA00042709"/>
    </source>
</evidence>
<evidence type="ECO:0000256" key="2">
    <source>
        <dbReference type="ARBA" id="ARBA00009463"/>
    </source>
</evidence>
<dbReference type="InterPro" id="IPR006176">
    <property type="entry name" value="3-OHacyl-CoA_DH_NAD-bd"/>
</dbReference>
<evidence type="ECO:0000256" key="4">
    <source>
        <dbReference type="ARBA" id="ARBA00022490"/>
    </source>
</evidence>
<evidence type="ECO:0000256" key="7">
    <source>
        <dbReference type="ARBA" id="ARBA00023027"/>
    </source>
</evidence>
<dbReference type="Proteomes" id="UP000263642">
    <property type="component" value="Unassembled WGS sequence"/>
</dbReference>
<dbReference type="Gene3D" id="3.40.50.720">
    <property type="entry name" value="NAD(P)-binding Rossmann-like Domain"/>
    <property type="match status" value="1"/>
</dbReference>
<evidence type="ECO:0000256" key="5">
    <source>
        <dbReference type="ARBA" id="ARBA00022553"/>
    </source>
</evidence>
<comment type="caution">
    <text evidence="13">The sequence shown here is derived from an EMBL/GenBank/DDBJ whole genome shotgun (WGS) entry which is preliminary data.</text>
</comment>
<feature type="domain" description="3-hydroxyacyl-CoA dehydrogenase NAD binding" evidence="12">
    <location>
        <begin position="4"/>
        <end position="181"/>
    </location>
</feature>
<organism evidence="13 14">
    <name type="scientific">Gimesia maris</name>
    <dbReference type="NCBI Taxonomy" id="122"/>
    <lineage>
        <taxon>Bacteria</taxon>
        <taxon>Pseudomonadati</taxon>
        <taxon>Planctomycetota</taxon>
        <taxon>Planctomycetia</taxon>
        <taxon>Planctomycetales</taxon>
        <taxon>Planctomycetaceae</taxon>
        <taxon>Gimesia</taxon>
    </lineage>
</organism>
<comment type="subunit">
    <text evidence="3">Homodimer.</text>
</comment>
<evidence type="ECO:0000313" key="14">
    <source>
        <dbReference type="Proteomes" id="UP000263642"/>
    </source>
</evidence>
<dbReference type="InterPro" id="IPR036291">
    <property type="entry name" value="NAD(P)-bd_dom_sf"/>
</dbReference>
<keyword evidence="7" id="KW-0520">NAD</keyword>
<dbReference type="PANTHER" id="PTHR48075:SF1">
    <property type="entry name" value="LAMBDA-CRYSTALLIN HOMOLOG"/>
    <property type="match status" value="1"/>
</dbReference>
<proteinExistence type="inferred from homology"/>
<protein>
    <recommendedName>
        <fullName evidence="9">L-gulonate 3-dehydrogenase</fullName>
        <ecNumber evidence="8">1.1.1.45</ecNumber>
    </recommendedName>
    <alternativeName>
        <fullName evidence="9">L-gulonate 3-dehydrogenase</fullName>
    </alternativeName>
</protein>
<comment type="similarity">
    <text evidence="2">Belongs to the 3-hydroxyacyl-CoA dehydrogenase family.</text>
</comment>
<dbReference type="InterPro" id="IPR008927">
    <property type="entry name" value="6-PGluconate_DH-like_C_sf"/>
</dbReference>
<evidence type="ECO:0000256" key="1">
    <source>
        <dbReference type="ARBA" id="ARBA00004496"/>
    </source>
</evidence>
<keyword evidence="6" id="KW-0560">Oxidoreductase</keyword>
<keyword evidence="5" id="KW-0597">Phosphoprotein</keyword>
<comment type="subcellular location">
    <subcellularLocation>
        <location evidence="1">Cytoplasm</location>
    </subcellularLocation>
</comment>
<evidence type="ECO:0000256" key="6">
    <source>
        <dbReference type="ARBA" id="ARBA00023002"/>
    </source>
</evidence>
<evidence type="ECO:0000313" key="13">
    <source>
        <dbReference type="EMBL" id="HCO23850.1"/>
    </source>
</evidence>
<dbReference type="Pfam" id="PF00725">
    <property type="entry name" value="3HCDH"/>
    <property type="match status" value="1"/>
</dbReference>
<dbReference type="AlphaFoldDB" id="A0A3D3R897"/>
<feature type="site" description="Important for catalytic activity" evidence="10">
    <location>
        <position position="139"/>
    </location>
</feature>
<dbReference type="GO" id="GO:0050104">
    <property type="term" value="F:L-gulonate 3-dehydrogenase activity"/>
    <property type="evidence" value="ECO:0007669"/>
    <property type="project" value="UniProtKB-EC"/>
</dbReference>
<dbReference type="InterPro" id="IPR006108">
    <property type="entry name" value="3HC_DH_C"/>
</dbReference>
<evidence type="ECO:0000256" key="10">
    <source>
        <dbReference type="PIRSR" id="PIRSR000105-1"/>
    </source>
</evidence>
<dbReference type="PANTHER" id="PTHR48075">
    <property type="entry name" value="3-HYDROXYACYL-COA DEHYDROGENASE FAMILY PROTEIN"/>
    <property type="match status" value="1"/>
</dbReference>
<evidence type="ECO:0000256" key="3">
    <source>
        <dbReference type="ARBA" id="ARBA00011738"/>
    </source>
</evidence>
<evidence type="ECO:0000259" key="12">
    <source>
        <dbReference type="Pfam" id="PF02737"/>
    </source>
</evidence>
<dbReference type="InterPro" id="IPR022694">
    <property type="entry name" value="3-OHacyl-CoA_DH"/>
</dbReference>
<feature type="domain" description="3-hydroxyacyl-CoA dehydrogenase C-terminal" evidence="11">
    <location>
        <begin position="186"/>
        <end position="254"/>
    </location>
</feature>
<dbReference type="Pfam" id="PF02737">
    <property type="entry name" value="3HCDH_N"/>
    <property type="match status" value="1"/>
</dbReference>
<dbReference type="GO" id="GO:0070403">
    <property type="term" value="F:NAD+ binding"/>
    <property type="evidence" value="ECO:0007669"/>
    <property type="project" value="InterPro"/>
</dbReference>
<dbReference type="SUPFAM" id="SSF48179">
    <property type="entry name" value="6-phosphogluconate dehydrogenase C-terminal domain-like"/>
    <property type="match status" value="1"/>
</dbReference>
<keyword evidence="4" id="KW-0963">Cytoplasm</keyword>
<sequence length="311" mass="34237">MQEIGILGAGLIGASWATFFAAQGLRVRIFDVNDTVKQQAQVQSVQNLQRLADLELISRKDAATAEEKLKVVDSLAELLTDVEYVQESVIEDYEIKADVYQQFEQYAPEAAILGSSSSGLLMTRMQTVMQHPGRALIAHPFNPPHLIPLVELVPGEQTATETMETVKAFFGGLGKHPVILNREVPGHIANRLAAAVWRESLALLDAGVASVEDIDAALCKGPGLRWALMGQHLIYELGGGAGGYQKFIDTIGASFEAYWEDMQNWTSIPESAKSKAVSGTQSYLNQKNRNEWAAWRDEKLARIQQIISEEK</sequence>